<dbReference type="OrthoDB" id="5172668at2"/>
<dbReference type="EMBL" id="LT607411">
    <property type="protein sequence ID" value="SCF35578.1"/>
    <property type="molecule type" value="Genomic_DNA"/>
</dbReference>
<keyword evidence="5" id="KW-1185">Reference proteome</keyword>
<feature type="signal peptide" evidence="2">
    <location>
        <begin position="1"/>
        <end position="20"/>
    </location>
</feature>
<sequence>MRRGLLAVLLAGVLLPAGLAGCGIPHETEVQVDGRPEPTAEAGSLNGRDAHPPTQAASREPAQFILNYLSAAAGEREQAYSRVKEFIAPESQPRLREKQQSSEIELTVVRLLEKPEVTPPNNEGTSVVTVPVQQVGVLRADGILAPPVASETKYVFRLRPADAGSTGLLITDLPNVLLLSDAALRYYYGTHTIYFWNSDQTRLVPDQRYLPSTVPTERRVTEVIKWLAGGPPDWLAPGVTRLPDGTAPINNATGSDGHWEVNLTMPGANELRLARLATQLAWSLPDFVAGELQLKIQNQNRQTVDLRKERETFPLYATSGAPQRFCVYDGVIHPLSFPGESTGPVPVSDGANKGVVSAALSRAGDEVLAALVVTRSDHRQRLMVGVDPAPVGLFTGSENWFGSIGRPTWLRSLDQDHAAGLVVADGRLYRFDSMAVMTPVPLAVPGAVTTVASSFDGHRVAMIIGGALYVATLSLDGGVVTVNQPRRLVTRLNGLTAVDWYAENELVFAGNEGGRPAIYQTTVDGGLETALKREVGAEVTQLAAYPGKPVDGLPSGSYMYEANKAAYRNNPFDNIRRQQVVDAASPAPGVRAGNPTAPFFLY</sequence>
<feature type="domain" description="GerMN" evidence="3">
    <location>
        <begin position="220"/>
        <end position="305"/>
    </location>
</feature>
<accession>A0A1C4ZRH7</accession>
<dbReference type="Proteomes" id="UP000198242">
    <property type="component" value="Chromosome I"/>
</dbReference>
<dbReference type="Pfam" id="PF10646">
    <property type="entry name" value="Germane"/>
    <property type="match status" value="1"/>
</dbReference>
<dbReference type="Pfam" id="PF10647">
    <property type="entry name" value="Gmad1"/>
    <property type="match status" value="1"/>
</dbReference>
<evidence type="ECO:0000313" key="5">
    <source>
        <dbReference type="Proteomes" id="UP000198242"/>
    </source>
</evidence>
<evidence type="ECO:0000259" key="3">
    <source>
        <dbReference type="SMART" id="SM00909"/>
    </source>
</evidence>
<dbReference type="InterPro" id="IPR018910">
    <property type="entry name" value="LpqB_C"/>
</dbReference>
<dbReference type="SUPFAM" id="SSF69322">
    <property type="entry name" value="Tricorn protease domain 2"/>
    <property type="match status" value="1"/>
</dbReference>
<keyword evidence="2" id="KW-0732">Signal</keyword>
<dbReference type="InterPro" id="IPR019606">
    <property type="entry name" value="GerMN"/>
</dbReference>
<evidence type="ECO:0000313" key="4">
    <source>
        <dbReference type="EMBL" id="SCF35578.1"/>
    </source>
</evidence>
<organism evidence="4 5">
    <name type="scientific">Micromonospora viridifaciens</name>
    <dbReference type="NCBI Taxonomy" id="1881"/>
    <lineage>
        <taxon>Bacteria</taxon>
        <taxon>Bacillati</taxon>
        <taxon>Actinomycetota</taxon>
        <taxon>Actinomycetes</taxon>
        <taxon>Micromonosporales</taxon>
        <taxon>Micromonosporaceae</taxon>
        <taxon>Micromonospora</taxon>
    </lineage>
</organism>
<feature type="region of interest" description="Disordered" evidence="1">
    <location>
        <begin position="29"/>
        <end position="59"/>
    </location>
</feature>
<feature type="chain" id="PRO_5038857569" evidence="2">
    <location>
        <begin position="21"/>
        <end position="602"/>
    </location>
</feature>
<dbReference type="PROSITE" id="PS51257">
    <property type="entry name" value="PROKAR_LIPOPROTEIN"/>
    <property type="match status" value="1"/>
</dbReference>
<evidence type="ECO:0000256" key="2">
    <source>
        <dbReference type="SAM" id="SignalP"/>
    </source>
</evidence>
<feature type="compositionally biased region" description="Basic and acidic residues" evidence="1">
    <location>
        <begin position="29"/>
        <end position="38"/>
    </location>
</feature>
<gene>
    <name evidence="4" type="ORF">GA0074695_6006</name>
</gene>
<proteinExistence type="predicted"/>
<dbReference type="AlphaFoldDB" id="A0A1C4ZRH7"/>
<protein>
    <submittedName>
        <fullName evidence="4">Sporulation and spore germination</fullName>
    </submittedName>
</protein>
<name>A0A1C4ZRH7_MICVI</name>
<dbReference type="RefSeq" id="WP_089009231.1">
    <property type="nucleotide sequence ID" value="NZ_LT607411.1"/>
</dbReference>
<dbReference type="SMART" id="SM00909">
    <property type="entry name" value="Germane"/>
    <property type="match status" value="1"/>
</dbReference>
<reference evidence="5" key="1">
    <citation type="submission" date="2016-06" db="EMBL/GenBank/DDBJ databases">
        <authorList>
            <person name="Varghese N."/>
            <person name="Submissions Spin"/>
        </authorList>
    </citation>
    <scope>NUCLEOTIDE SEQUENCE [LARGE SCALE GENOMIC DNA]</scope>
    <source>
        <strain evidence="5">DSM 43909</strain>
    </source>
</reference>
<evidence type="ECO:0000256" key="1">
    <source>
        <dbReference type="SAM" id="MobiDB-lite"/>
    </source>
</evidence>